<feature type="transmembrane region" description="Helical" evidence="2">
    <location>
        <begin position="430"/>
        <end position="453"/>
    </location>
</feature>
<proteinExistence type="predicted"/>
<feature type="region of interest" description="Disordered" evidence="1">
    <location>
        <begin position="634"/>
        <end position="681"/>
    </location>
</feature>
<evidence type="ECO:0000256" key="1">
    <source>
        <dbReference type="SAM" id="MobiDB-lite"/>
    </source>
</evidence>
<feature type="domain" description="Nose resistant-to-fluoxetine protein N-terminal" evidence="3">
    <location>
        <begin position="23"/>
        <end position="160"/>
    </location>
</feature>
<dbReference type="InterPro" id="IPR052728">
    <property type="entry name" value="O2_lipid_transport_reg"/>
</dbReference>
<feature type="compositionally biased region" description="Polar residues" evidence="1">
    <location>
        <begin position="648"/>
        <end position="681"/>
    </location>
</feature>
<feature type="transmembrane region" description="Helical" evidence="2">
    <location>
        <begin position="538"/>
        <end position="562"/>
    </location>
</feature>
<feature type="transmembrane region" description="Helical" evidence="2">
    <location>
        <begin position="246"/>
        <end position="270"/>
    </location>
</feature>
<dbReference type="Pfam" id="PF20146">
    <property type="entry name" value="NRF"/>
    <property type="match status" value="1"/>
</dbReference>
<keyword evidence="2" id="KW-1133">Transmembrane helix</keyword>
<protein>
    <submittedName>
        <fullName evidence="5">NRF domain-containing protein</fullName>
    </submittedName>
</protein>
<dbReference type="WBParaSite" id="SMUV_0000127201-mRNA-1">
    <property type="protein sequence ID" value="SMUV_0000127201-mRNA-1"/>
    <property type="gene ID" value="SMUV_0000127201"/>
</dbReference>
<keyword evidence="2" id="KW-0472">Membrane</keyword>
<dbReference type="GO" id="GO:0016747">
    <property type="term" value="F:acyltransferase activity, transferring groups other than amino-acyl groups"/>
    <property type="evidence" value="ECO:0007669"/>
    <property type="project" value="InterPro"/>
</dbReference>
<dbReference type="PANTHER" id="PTHR11161:SF0">
    <property type="entry name" value="O-ACYLTRANSFERASE LIKE PROTEIN"/>
    <property type="match status" value="1"/>
</dbReference>
<dbReference type="PANTHER" id="PTHR11161">
    <property type="entry name" value="O-ACYLTRANSFERASE"/>
    <property type="match status" value="1"/>
</dbReference>
<name>A0A0N5AAU6_9BILA</name>
<dbReference type="AlphaFoldDB" id="A0A0N5AAU6"/>
<evidence type="ECO:0000313" key="5">
    <source>
        <dbReference type="WBParaSite" id="SMUV_0000127201-mRNA-1"/>
    </source>
</evidence>
<dbReference type="InterPro" id="IPR006621">
    <property type="entry name" value="Nose-resist-to-fluoxetine_N"/>
</dbReference>
<feature type="transmembrane region" description="Helical" evidence="2">
    <location>
        <begin position="136"/>
        <end position="158"/>
    </location>
</feature>
<feature type="transmembrane region" description="Helical" evidence="2">
    <location>
        <begin position="574"/>
        <end position="599"/>
    </location>
</feature>
<evidence type="ECO:0000259" key="3">
    <source>
        <dbReference type="SMART" id="SM00703"/>
    </source>
</evidence>
<keyword evidence="4" id="KW-1185">Reference proteome</keyword>
<feature type="transmembrane region" description="Helical" evidence="2">
    <location>
        <begin position="506"/>
        <end position="526"/>
    </location>
</feature>
<dbReference type="Proteomes" id="UP000046393">
    <property type="component" value="Unplaced"/>
</dbReference>
<reference evidence="5" key="1">
    <citation type="submission" date="2017-02" db="UniProtKB">
        <authorList>
            <consortium name="WormBaseParasite"/>
        </authorList>
    </citation>
    <scope>IDENTIFICATION</scope>
</reference>
<organism evidence="4 5">
    <name type="scientific">Syphacia muris</name>
    <dbReference type="NCBI Taxonomy" id="451379"/>
    <lineage>
        <taxon>Eukaryota</taxon>
        <taxon>Metazoa</taxon>
        <taxon>Ecdysozoa</taxon>
        <taxon>Nematoda</taxon>
        <taxon>Chromadorea</taxon>
        <taxon>Rhabditida</taxon>
        <taxon>Spirurina</taxon>
        <taxon>Oxyuridomorpha</taxon>
        <taxon>Oxyuroidea</taxon>
        <taxon>Oxyuridae</taxon>
        <taxon>Syphacia</taxon>
    </lineage>
</organism>
<feature type="transmembrane region" description="Helical" evidence="2">
    <location>
        <begin position="370"/>
        <end position="395"/>
    </location>
</feature>
<feature type="transmembrane region" description="Helical" evidence="2">
    <location>
        <begin position="465"/>
        <end position="486"/>
    </location>
</feature>
<dbReference type="Pfam" id="PF01757">
    <property type="entry name" value="Acyl_transf_3"/>
    <property type="match status" value="1"/>
</dbReference>
<dbReference type="InterPro" id="IPR002656">
    <property type="entry name" value="Acyl_transf_3_dom"/>
</dbReference>
<accession>A0A0N5AAU6</accession>
<dbReference type="SMART" id="SM00703">
    <property type="entry name" value="NRF"/>
    <property type="match status" value="1"/>
</dbReference>
<feature type="transmembrane region" description="Helical" evidence="2">
    <location>
        <begin position="294"/>
        <end position="315"/>
    </location>
</feature>
<evidence type="ECO:0000313" key="4">
    <source>
        <dbReference type="Proteomes" id="UP000046393"/>
    </source>
</evidence>
<sequence length="681" mass="77631">MEYWTNGLQMLISSMTLNCTSDDKQCTAFKNKLMAENMFAIQQLDAFGKIPANILGPNLRWQGSWEECINIKNGVYEGEFYWIGLAPNLNVLAGGAGSEAEDTLKLFSSTINNIGRGMLAACTADPHPAHSPPKKFWFWAVCGVCLFIGFLMVLSTLVDYATESEDNTYKRIRESGGMKALLAFSIYSNGAEILDARKRPGQILSMNCIRAVSMSWVIIGHTSTCYSSAENAVSFMNAKRYFLNQAFFNAFLSVDSFLFIGGVLLGYLFFKDIQRNRRNLVSPVYWALYYIHRYIRLTIPYITFLGFYTIIYPYLVKGPVQLTTYDIDYCKSYWWRNLLYINNFFKMSEMCMGHSWYLSTDMQIYCFSPLLLIPLALSPIAGGVVTIALVVMSLLSTYLTYNKYEFPATIVKLMVSTQVDLTLLDPFMRWIYMAPWVRCLTNIMGILTGYLLFRVKDKKIRFHWIAVVLLWAASIAIGIGCIYSLFDYLNDRSDMNSQTASTYYVFHRVGWCLALAWVIFACQHNMAGLIKNFMEHSFWIPIARISYCSYLVHMFFMIVVFAQEKGIVHYNSMTALYIHSGLPVFLISFGVAFVWSCAFEIPFAKLEKMVVGALLRRPRRPQPQVDKLPALEQQPVLKIDNQKKDDTNPANDTTSPKATTDLLTNSENSNKAMSSEANERL</sequence>
<evidence type="ECO:0000256" key="2">
    <source>
        <dbReference type="SAM" id="Phobius"/>
    </source>
</evidence>
<keyword evidence="2" id="KW-0812">Transmembrane</keyword>